<dbReference type="PANTHER" id="PTHR22972:SF7">
    <property type="entry name" value="SERINE_THREONINE-PROTEIN KINASE PINK1, MITOCHONDRIAL"/>
    <property type="match status" value="1"/>
</dbReference>
<dbReference type="GO" id="GO:0005743">
    <property type="term" value="C:mitochondrial inner membrane"/>
    <property type="evidence" value="ECO:0007669"/>
    <property type="project" value="UniProtKB-SubCell"/>
</dbReference>
<keyword evidence="14" id="KW-0460">Magnesium</keyword>
<dbReference type="EMBL" id="CAJNOK010000395">
    <property type="protein sequence ID" value="CAF0750192.1"/>
    <property type="molecule type" value="Genomic_DNA"/>
</dbReference>
<dbReference type="GO" id="GO:0005741">
    <property type="term" value="C:mitochondrial outer membrane"/>
    <property type="evidence" value="ECO:0007669"/>
    <property type="project" value="UniProtKB-SubCell"/>
</dbReference>
<dbReference type="PANTHER" id="PTHR22972">
    <property type="entry name" value="SERINE/THREONINE PROTEIN KINASE"/>
    <property type="match status" value="1"/>
</dbReference>
<evidence type="ECO:0000259" key="19">
    <source>
        <dbReference type="PROSITE" id="PS50011"/>
    </source>
</evidence>
<name>A0A8S2CVG1_9BILA</name>
<proteinExistence type="predicted"/>
<evidence type="ECO:0000256" key="5">
    <source>
        <dbReference type="ARBA" id="ARBA00012513"/>
    </source>
</evidence>
<evidence type="ECO:0000256" key="3">
    <source>
        <dbReference type="ARBA" id="ARBA00004514"/>
    </source>
</evidence>
<evidence type="ECO:0000256" key="12">
    <source>
        <dbReference type="ARBA" id="ARBA00022792"/>
    </source>
</evidence>
<evidence type="ECO:0000256" key="7">
    <source>
        <dbReference type="ARBA" id="ARBA00022679"/>
    </source>
</evidence>
<keyword evidence="13" id="KW-0067">ATP-binding</keyword>
<dbReference type="InterPro" id="IPR000719">
    <property type="entry name" value="Prot_kinase_dom"/>
</dbReference>
<evidence type="ECO:0000256" key="2">
    <source>
        <dbReference type="ARBA" id="ARBA00004434"/>
    </source>
</evidence>
<dbReference type="GO" id="GO:0005524">
    <property type="term" value="F:ATP binding"/>
    <property type="evidence" value="ECO:0007669"/>
    <property type="project" value="UniProtKB-KW"/>
</dbReference>
<comment type="subcellular location">
    <subcellularLocation>
        <location evidence="3">Cytoplasm</location>
        <location evidence="3">Cytosol</location>
    </subcellularLocation>
    <subcellularLocation>
        <location evidence="2">Mitochondrion inner membrane</location>
        <topology evidence="2">Single-pass membrane protein</topology>
    </subcellularLocation>
    <subcellularLocation>
        <location evidence="4">Mitochondrion outer membrane</location>
        <topology evidence="4">Single-pass membrane protein</topology>
    </subcellularLocation>
</comment>
<keyword evidence="7" id="KW-0808">Transferase</keyword>
<evidence type="ECO:0000256" key="17">
    <source>
        <dbReference type="ARBA" id="ARBA00047899"/>
    </source>
</evidence>
<evidence type="ECO:0000256" key="11">
    <source>
        <dbReference type="ARBA" id="ARBA00022787"/>
    </source>
</evidence>
<dbReference type="Gene3D" id="1.10.510.10">
    <property type="entry name" value="Transferase(Phosphotransferase) domain 1"/>
    <property type="match status" value="1"/>
</dbReference>
<dbReference type="GO" id="GO:0046872">
    <property type="term" value="F:metal ion binding"/>
    <property type="evidence" value="ECO:0007669"/>
    <property type="project" value="UniProtKB-KW"/>
</dbReference>
<evidence type="ECO:0000256" key="13">
    <source>
        <dbReference type="ARBA" id="ARBA00022840"/>
    </source>
</evidence>
<feature type="domain" description="Protein kinase" evidence="19">
    <location>
        <begin position="132"/>
        <end position="498"/>
    </location>
</feature>
<evidence type="ECO:0000256" key="6">
    <source>
        <dbReference type="ARBA" id="ARBA00022527"/>
    </source>
</evidence>
<dbReference type="PROSITE" id="PS00108">
    <property type="entry name" value="PROTEIN_KINASE_ST"/>
    <property type="match status" value="1"/>
</dbReference>
<dbReference type="SUPFAM" id="SSF56112">
    <property type="entry name" value="Protein kinase-like (PK-like)"/>
    <property type="match status" value="1"/>
</dbReference>
<evidence type="ECO:0000256" key="9">
    <source>
        <dbReference type="ARBA" id="ARBA00022741"/>
    </source>
</evidence>
<dbReference type="Proteomes" id="UP000677228">
    <property type="component" value="Unassembled WGS sequence"/>
</dbReference>
<keyword evidence="11" id="KW-1000">Mitochondrion outer membrane</keyword>
<reference evidence="20" key="1">
    <citation type="submission" date="2021-02" db="EMBL/GenBank/DDBJ databases">
        <authorList>
            <person name="Nowell W R."/>
        </authorList>
    </citation>
    <scope>NUCLEOTIDE SEQUENCE</scope>
</reference>
<dbReference type="Gene3D" id="3.30.200.20">
    <property type="entry name" value="Phosphorylase Kinase, domain 1"/>
    <property type="match status" value="1"/>
</dbReference>
<dbReference type="GO" id="GO:0090141">
    <property type="term" value="P:positive regulation of mitochondrial fission"/>
    <property type="evidence" value="ECO:0007669"/>
    <property type="project" value="TreeGrafter"/>
</dbReference>
<dbReference type="SMART" id="SM00220">
    <property type="entry name" value="S_TKc"/>
    <property type="match status" value="1"/>
</dbReference>
<evidence type="ECO:0000256" key="4">
    <source>
        <dbReference type="ARBA" id="ARBA00004572"/>
    </source>
</evidence>
<dbReference type="GO" id="GO:0004674">
    <property type="term" value="F:protein serine/threonine kinase activity"/>
    <property type="evidence" value="ECO:0007669"/>
    <property type="project" value="UniProtKB-KW"/>
</dbReference>
<comment type="caution">
    <text evidence="20">The sequence shown here is derived from an EMBL/GenBank/DDBJ whole genome shotgun (WGS) entry which is preliminary data.</text>
</comment>
<evidence type="ECO:0000256" key="10">
    <source>
        <dbReference type="ARBA" id="ARBA00022777"/>
    </source>
</evidence>
<evidence type="ECO:0000313" key="22">
    <source>
        <dbReference type="Proteomes" id="UP000677228"/>
    </source>
</evidence>
<evidence type="ECO:0000256" key="14">
    <source>
        <dbReference type="ARBA" id="ARBA00022842"/>
    </source>
</evidence>
<sequence length="558" mass="63983">MGSNALVDATAEFTQRITYLLPFRQALHEIKRRLFFADFLWFLKFDRRYWQTLNCNFAYYVASSDDVAVSPSGRGFVLSLLGYSFINSNGSDYNQIDKTLNKINNLLLLTKSLSDNQMEIDEDYSVYTLDDYELGCLIGHGCNAAVYEAKLRQTISTQAKQTTTTINNGLNNLEETNTEILSQSSNSLKSLRDDQLLDDNDENLKEVRYCASVNLKSNSGNFDSPILPEGHFNLAIKMMFNYGVQSNSASLLKVMDRELLPLKEVQHPNIVRIYSYFVDNFPLLPEAYQYYPMAIPSKYGPDGYGRNKTLFIVMKRYDMTITEYLREKDPSIGDRLLLMSQMFEALLYLNQQSLVHRDLKSDNILVCSETGELVLADFGCALKCTSLLIPYVTDETAKGGNLALMAPEILLCQPGPSSYLDYRKSDLWSSGTICYELFDETNPFFSGHLRNDTYTDKQLPEIQNVPLIIEKIIHSVLRKNHKQRPPVNLVSDSIQIYLWCSSSCSTMKELYQCYMWQAIETLFNKMKLSRVEMNLKRLFFTRQTAQTLKQAQHFLATL</sequence>
<protein>
    <recommendedName>
        <fullName evidence="5">non-specific serine/threonine protein kinase</fullName>
        <ecNumber evidence="5">2.7.11.1</ecNumber>
    </recommendedName>
</protein>
<evidence type="ECO:0000313" key="20">
    <source>
        <dbReference type="EMBL" id="CAF0750192.1"/>
    </source>
</evidence>
<keyword evidence="15" id="KW-0809">Transit peptide</keyword>
<keyword evidence="9" id="KW-0547">Nucleotide-binding</keyword>
<dbReference type="InterPro" id="IPR008271">
    <property type="entry name" value="Ser/Thr_kinase_AS"/>
</dbReference>
<comment type="catalytic activity">
    <reaction evidence="17">
        <text>L-threonyl-[protein] + ATP = O-phospho-L-threonyl-[protein] + ADP + H(+)</text>
        <dbReference type="Rhea" id="RHEA:46608"/>
        <dbReference type="Rhea" id="RHEA-COMP:11060"/>
        <dbReference type="Rhea" id="RHEA-COMP:11605"/>
        <dbReference type="ChEBI" id="CHEBI:15378"/>
        <dbReference type="ChEBI" id="CHEBI:30013"/>
        <dbReference type="ChEBI" id="CHEBI:30616"/>
        <dbReference type="ChEBI" id="CHEBI:61977"/>
        <dbReference type="ChEBI" id="CHEBI:456216"/>
        <dbReference type="EC" id="2.7.11.1"/>
    </reaction>
</comment>
<comment type="cofactor">
    <cofactor evidence="1">
        <name>Mg(2+)</name>
        <dbReference type="ChEBI" id="CHEBI:18420"/>
    </cofactor>
</comment>
<accession>A0A8S2CVG1</accession>
<organism evidence="20 22">
    <name type="scientific">Didymodactylos carnosus</name>
    <dbReference type="NCBI Taxonomy" id="1234261"/>
    <lineage>
        <taxon>Eukaryota</taxon>
        <taxon>Metazoa</taxon>
        <taxon>Spiralia</taxon>
        <taxon>Gnathifera</taxon>
        <taxon>Rotifera</taxon>
        <taxon>Eurotatoria</taxon>
        <taxon>Bdelloidea</taxon>
        <taxon>Philodinida</taxon>
        <taxon>Philodinidae</taxon>
        <taxon>Didymodactylos</taxon>
    </lineage>
</organism>
<keyword evidence="16" id="KW-0496">Mitochondrion</keyword>
<evidence type="ECO:0000256" key="15">
    <source>
        <dbReference type="ARBA" id="ARBA00022946"/>
    </source>
</evidence>
<dbReference type="EC" id="2.7.11.1" evidence="5"/>
<evidence type="ECO:0000313" key="21">
    <source>
        <dbReference type="EMBL" id="CAF3528786.1"/>
    </source>
</evidence>
<keyword evidence="12" id="KW-0472">Membrane</keyword>
<dbReference type="Proteomes" id="UP000682733">
    <property type="component" value="Unassembled WGS sequence"/>
</dbReference>
<comment type="catalytic activity">
    <reaction evidence="18">
        <text>L-seryl-[protein] + ATP = O-phospho-L-seryl-[protein] + ADP + H(+)</text>
        <dbReference type="Rhea" id="RHEA:17989"/>
        <dbReference type="Rhea" id="RHEA-COMP:9863"/>
        <dbReference type="Rhea" id="RHEA-COMP:11604"/>
        <dbReference type="ChEBI" id="CHEBI:15378"/>
        <dbReference type="ChEBI" id="CHEBI:29999"/>
        <dbReference type="ChEBI" id="CHEBI:30616"/>
        <dbReference type="ChEBI" id="CHEBI:83421"/>
        <dbReference type="ChEBI" id="CHEBI:456216"/>
        <dbReference type="EC" id="2.7.11.1"/>
    </reaction>
</comment>
<dbReference type="GO" id="GO:0042981">
    <property type="term" value="P:regulation of apoptotic process"/>
    <property type="evidence" value="ECO:0007669"/>
    <property type="project" value="TreeGrafter"/>
</dbReference>
<dbReference type="GO" id="GO:0005829">
    <property type="term" value="C:cytosol"/>
    <property type="evidence" value="ECO:0007669"/>
    <property type="project" value="UniProtKB-SubCell"/>
</dbReference>
<dbReference type="InterPro" id="IPR011009">
    <property type="entry name" value="Kinase-like_dom_sf"/>
</dbReference>
<evidence type="ECO:0000256" key="1">
    <source>
        <dbReference type="ARBA" id="ARBA00001946"/>
    </source>
</evidence>
<evidence type="ECO:0000256" key="8">
    <source>
        <dbReference type="ARBA" id="ARBA00022723"/>
    </source>
</evidence>
<evidence type="ECO:0000256" key="16">
    <source>
        <dbReference type="ARBA" id="ARBA00023128"/>
    </source>
</evidence>
<dbReference type="InterPro" id="IPR051511">
    <property type="entry name" value="MitoQC_Scaffold_Kinases"/>
</dbReference>
<keyword evidence="6" id="KW-0723">Serine/threonine-protein kinase</keyword>
<dbReference type="GO" id="GO:0000422">
    <property type="term" value="P:autophagy of mitochondrion"/>
    <property type="evidence" value="ECO:0007669"/>
    <property type="project" value="TreeGrafter"/>
</dbReference>
<evidence type="ECO:0000256" key="18">
    <source>
        <dbReference type="ARBA" id="ARBA00048679"/>
    </source>
</evidence>
<dbReference type="Pfam" id="PF00069">
    <property type="entry name" value="Pkinase"/>
    <property type="match status" value="1"/>
</dbReference>
<dbReference type="AlphaFoldDB" id="A0A8S2CVG1"/>
<keyword evidence="12" id="KW-0999">Mitochondrion inner membrane</keyword>
<keyword evidence="8" id="KW-0479">Metal-binding</keyword>
<dbReference type="PROSITE" id="PS50011">
    <property type="entry name" value="PROTEIN_KINASE_DOM"/>
    <property type="match status" value="1"/>
</dbReference>
<keyword evidence="10" id="KW-0418">Kinase</keyword>
<gene>
    <name evidence="20" type="ORF">OVA965_LOCUS1964</name>
    <name evidence="21" type="ORF">TMI583_LOCUS1964</name>
</gene>
<dbReference type="EMBL" id="CAJOBA010000395">
    <property type="protein sequence ID" value="CAF3528786.1"/>
    <property type="molecule type" value="Genomic_DNA"/>
</dbReference>